<feature type="compositionally biased region" description="Polar residues" evidence="1">
    <location>
        <begin position="248"/>
        <end position="264"/>
    </location>
</feature>
<proteinExistence type="predicted"/>
<feature type="compositionally biased region" description="Polar residues" evidence="1">
    <location>
        <begin position="93"/>
        <end position="114"/>
    </location>
</feature>
<feature type="domain" description="Myb-like DNA-binding" evidence="2">
    <location>
        <begin position="18"/>
        <end position="48"/>
    </location>
</feature>
<evidence type="ECO:0000313" key="3">
    <source>
        <dbReference type="EMBL" id="KKA25658.1"/>
    </source>
</evidence>
<feature type="compositionally biased region" description="Basic and acidic residues" evidence="1">
    <location>
        <begin position="163"/>
        <end position="177"/>
    </location>
</feature>
<protein>
    <recommendedName>
        <fullName evidence="2">Myb-like DNA-binding domain-containing protein</fullName>
    </recommendedName>
</protein>
<keyword evidence="4" id="KW-1185">Reference proteome</keyword>
<comment type="caution">
    <text evidence="3">The sequence shown here is derived from an EMBL/GenBank/DDBJ whole genome shotgun (WGS) entry which is preliminary data.</text>
</comment>
<dbReference type="Pfam" id="PF22980">
    <property type="entry name" value="Myb_DNA-bind_8"/>
    <property type="match status" value="1"/>
</dbReference>
<evidence type="ECO:0000256" key="1">
    <source>
        <dbReference type="SAM" id="MobiDB-lite"/>
    </source>
</evidence>
<organism evidence="3 4">
    <name type="scientific">Rasamsonia emersonii (strain ATCC 16479 / CBS 393.64 / IMI 116815)</name>
    <dbReference type="NCBI Taxonomy" id="1408163"/>
    <lineage>
        <taxon>Eukaryota</taxon>
        <taxon>Fungi</taxon>
        <taxon>Dikarya</taxon>
        <taxon>Ascomycota</taxon>
        <taxon>Pezizomycotina</taxon>
        <taxon>Eurotiomycetes</taxon>
        <taxon>Eurotiomycetidae</taxon>
        <taxon>Eurotiales</taxon>
        <taxon>Trichocomaceae</taxon>
        <taxon>Rasamsonia</taxon>
    </lineage>
</organism>
<feature type="compositionally biased region" description="Polar residues" evidence="1">
    <location>
        <begin position="178"/>
        <end position="201"/>
    </location>
</feature>
<dbReference type="InterPro" id="IPR054505">
    <property type="entry name" value="Myb_DNA-bind_8"/>
</dbReference>
<feature type="compositionally biased region" description="Basic and acidic residues" evidence="1">
    <location>
        <begin position="117"/>
        <end position="128"/>
    </location>
</feature>
<dbReference type="Proteomes" id="UP000053958">
    <property type="component" value="Unassembled WGS sequence"/>
</dbReference>
<dbReference type="RefSeq" id="XP_013332270.1">
    <property type="nucleotide sequence ID" value="XM_013476816.1"/>
</dbReference>
<feature type="compositionally biased region" description="Basic and acidic residues" evidence="1">
    <location>
        <begin position="203"/>
        <end position="215"/>
    </location>
</feature>
<accession>A0A0F4Z724</accession>
<feature type="region of interest" description="Disordered" evidence="1">
    <location>
        <begin position="46"/>
        <end position="273"/>
    </location>
</feature>
<dbReference type="EMBL" id="LASV01000015">
    <property type="protein sequence ID" value="KKA25658.1"/>
    <property type="molecule type" value="Genomic_DNA"/>
</dbReference>
<reference evidence="3 4" key="1">
    <citation type="submission" date="2015-04" db="EMBL/GenBank/DDBJ databases">
        <authorList>
            <person name="Heijne W.H."/>
            <person name="Fedorova N.D."/>
            <person name="Nierman W.C."/>
            <person name="Vollebregt A.W."/>
            <person name="Zhao Z."/>
            <person name="Wu L."/>
            <person name="Kumar M."/>
            <person name="Stam H."/>
            <person name="van den Berg M.A."/>
            <person name="Pel H.J."/>
        </authorList>
    </citation>
    <scope>NUCLEOTIDE SEQUENCE [LARGE SCALE GENOMIC DNA]</scope>
    <source>
        <strain evidence="3 4">CBS 393.64</strain>
    </source>
</reference>
<dbReference type="GeneID" id="25312353"/>
<evidence type="ECO:0000313" key="4">
    <source>
        <dbReference type="Proteomes" id="UP000053958"/>
    </source>
</evidence>
<name>A0A0F4Z724_RASE3</name>
<dbReference type="AlphaFoldDB" id="A0A0F4Z724"/>
<evidence type="ECO:0000259" key="2">
    <source>
        <dbReference type="Pfam" id="PF22980"/>
    </source>
</evidence>
<gene>
    <name evidence="3" type="ORF">T310_0298</name>
</gene>
<sequence length="363" mass="39103">MEVKSLSHGVCGIDRRPVQIDFHAVSRVINVTPSAARRRFARLKKQIEKNSSDTATKTPAPEPASRGTEKTDSEATGSKQLQRPEYRMPQGAAQKNTQTQTLSCRVTGHSNNGSHPVHIDLTEDHDSGGDGGGLNADESSDDDAPLMKKRRIAGTSCVLGRTSNHERASVRSDDKNPDISSQTGEGHSNQALSPAQRTGTATGRERSNEEQHMTDNKVGIVGGVSVTAAQRTSEPQMVDLTGEEPPEGTSNANTAGASSVQASPVGNGADVDPASLSEQDVYLFGDELFDSFLGDLQNADMPDSYCYEATDWPHQASASTLELEPLAPRRESFMSIDEKPAYSWALRRLDQPNLAVIDHNSYC</sequence>